<reference evidence="1 2" key="1">
    <citation type="submission" date="2018-09" db="EMBL/GenBank/DDBJ databases">
        <title>A high-quality reference genome of wild soybean provides a powerful tool to mine soybean genomes.</title>
        <authorList>
            <person name="Xie M."/>
            <person name="Chung C.Y.L."/>
            <person name="Li M.-W."/>
            <person name="Wong F.-L."/>
            <person name="Chan T.-F."/>
            <person name="Lam H.-M."/>
        </authorList>
    </citation>
    <scope>NUCLEOTIDE SEQUENCE [LARGE SCALE GENOMIC DNA]</scope>
    <source>
        <strain evidence="2">cv. W05</strain>
        <tissue evidence="1">Hypocotyl of etiolated seedlings</tissue>
    </source>
</reference>
<gene>
    <name evidence="1" type="ORF">D0Y65_047186</name>
</gene>
<accession>A0A445FML9</accession>
<comment type="caution">
    <text evidence="1">The sequence shown here is derived from an EMBL/GenBank/DDBJ whole genome shotgun (WGS) entry which is preliminary data.</text>
</comment>
<feature type="non-terminal residue" evidence="1">
    <location>
        <position position="74"/>
    </location>
</feature>
<dbReference type="Proteomes" id="UP000289340">
    <property type="component" value="Chromosome 18"/>
</dbReference>
<keyword evidence="2" id="KW-1185">Reference proteome</keyword>
<evidence type="ECO:0000313" key="2">
    <source>
        <dbReference type="Proteomes" id="UP000289340"/>
    </source>
</evidence>
<dbReference type="EMBL" id="QZWG01000018">
    <property type="protein sequence ID" value="RZB50134.1"/>
    <property type="molecule type" value="Genomic_DNA"/>
</dbReference>
<protein>
    <submittedName>
        <fullName evidence="1">Uncharacterized protein</fullName>
    </submittedName>
</protein>
<name>A0A445FML9_GLYSO</name>
<proteinExistence type="predicted"/>
<organism evidence="1 2">
    <name type="scientific">Glycine soja</name>
    <name type="common">Wild soybean</name>
    <dbReference type="NCBI Taxonomy" id="3848"/>
    <lineage>
        <taxon>Eukaryota</taxon>
        <taxon>Viridiplantae</taxon>
        <taxon>Streptophyta</taxon>
        <taxon>Embryophyta</taxon>
        <taxon>Tracheophyta</taxon>
        <taxon>Spermatophyta</taxon>
        <taxon>Magnoliopsida</taxon>
        <taxon>eudicotyledons</taxon>
        <taxon>Gunneridae</taxon>
        <taxon>Pentapetalae</taxon>
        <taxon>rosids</taxon>
        <taxon>fabids</taxon>
        <taxon>Fabales</taxon>
        <taxon>Fabaceae</taxon>
        <taxon>Papilionoideae</taxon>
        <taxon>50 kb inversion clade</taxon>
        <taxon>NPAAA clade</taxon>
        <taxon>indigoferoid/millettioid clade</taxon>
        <taxon>Phaseoleae</taxon>
        <taxon>Glycine</taxon>
        <taxon>Glycine subgen. Soja</taxon>
    </lineage>
</organism>
<dbReference type="AlphaFoldDB" id="A0A445FML9"/>
<sequence>MNDLIYVIYNLKLKNTESNDEWITKEGDDIFDEGNVQVEQLLDAFDIDNLVLNDNVEDHFSNEKEFEDDGSGGD</sequence>
<evidence type="ECO:0000313" key="1">
    <source>
        <dbReference type="EMBL" id="RZB50134.1"/>
    </source>
</evidence>